<dbReference type="EMBL" id="KZ613498">
    <property type="protein sequence ID" value="PMD17647.1"/>
    <property type="molecule type" value="Genomic_DNA"/>
</dbReference>
<organism evidence="2 3">
    <name type="scientific">Hyaloscypha hepaticicola</name>
    <dbReference type="NCBI Taxonomy" id="2082293"/>
    <lineage>
        <taxon>Eukaryota</taxon>
        <taxon>Fungi</taxon>
        <taxon>Dikarya</taxon>
        <taxon>Ascomycota</taxon>
        <taxon>Pezizomycotina</taxon>
        <taxon>Leotiomycetes</taxon>
        <taxon>Helotiales</taxon>
        <taxon>Hyaloscyphaceae</taxon>
        <taxon>Hyaloscypha</taxon>
    </lineage>
</organism>
<dbReference type="OrthoDB" id="5403747at2759"/>
<reference evidence="2 3" key="1">
    <citation type="submission" date="2016-05" db="EMBL/GenBank/DDBJ databases">
        <title>A degradative enzymes factory behind the ericoid mycorrhizal symbiosis.</title>
        <authorList>
            <consortium name="DOE Joint Genome Institute"/>
            <person name="Martino E."/>
            <person name="Morin E."/>
            <person name="Grelet G."/>
            <person name="Kuo A."/>
            <person name="Kohler A."/>
            <person name="Daghino S."/>
            <person name="Barry K."/>
            <person name="Choi C."/>
            <person name="Cichocki N."/>
            <person name="Clum A."/>
            <person name="Copeland A."/>
            <person name="Hainaut M."/>
            <person name="Haridas S."/>
            <person name="Labutti K."/>
            <person name="Lindquist E."/>
            <person name="Lipzen A."/>
            <person name="Khouja H.-R."/>
            <person name="Murat C."/>
            <person name="Ohm R."/>
            <person name="Olson A."/>
            <person name="Spatafora J."/>
            <person name="Veneault-Fourrey C."/>
            <person name="Henrissat B."/>
            <person name="Grigoriev I."/>
            <person name="Martin F."/>
            <person name="Perotto S."/>
        </authorList>
    </citation>
    <scope>NUCLEOTIDE SEQUENCE [LARGE SCALE GENOMIC DNA]</scope>
    <source>
        <strain evidence="2 3">UAMH 7357</strain>
    </source>
</reference>
<evidence type="ECO:0000256" key="1">
    <source>
        <dbReference type="SAM" id="MobiDB-lite"/>
    </source>
</evidence>
<dbReference type="Proteomes" id="UP000235672">
    <property type="component" value="Unassembled WGS sequence"/>
</dbReference>
<dbReference type="STRING" id="1745343.A0A2J6PUD4"/>
<proteinExistence type="predicted"/>
<accession>A0A2J6PUD4</accession>
<protein>
    <recommendedName>
        <fullName evidence="4">Myb-like domain-containing protein</fullName>
    </recommendedName>
</protein>
<feature type="compositionally biased region" description="Basic residues" evidence="1">
    <location>
        <begin position="97"/>
        <end position="115"/>
    </location>
</feature>
<evidence type="ECO:0000313" key="3">
    <source>
        <dbReference type="Proteomes" id="UP000235672"/>
    </source>
</evidence>
<feature type="region of interest" description="Disordered" evidence="1">
    <location>
        <begin position="78"/>
        <end position="134"/>
    </location>
</feature>
<sequence length="134" mass="14737">MSEDSPVSSKPVPTQQLFFQVILLNMKNKPDVDWVVVAEKAGYSSGSTARVRFNQIMNKLSAEGGRNPLKTTSSKALEGISTSHTSPGKNPLASRVTKSKPVQRRNKKTSVKKNSVHWDSSVEDEQMLKGLHNS</sequence>
<dbReference type="AlphaFoldDB" id="A0A2J6PUD4"/>
<keyword evidence="3" id="KW-1185">Reference proteome</keyword>
<name>A0A2J6PUD4_9HELO</name>
<gene>
    <name evidence="2" type="ORF">NA56DRAFT_691633</name>
</gene>
<feature type="compositionally biased region" description="Polar residues" evidence="1">
    <location>
        <begin position="78"/>
        <end position="88"/>
    </location>
</feature>
<evidence type="ECO:0000313" key="2">
    <source>
        <dbReference type="EMBL" id="PMD17647.1"/>
    </source>
</evidence>
<evidence type="ECO:0008006" key="4">
    <source>
        <dbReference type="Google" id="ProtNLM"/>
    </source>
</evidence>